<sequence>MIAQHHDLTGVEDNLIRQILIKENQLRIAQEAGMLQVAEELHKQLSSLNSQLADLQEREFEVWMTLLEDD</sequence>
<name>A0AAP5I232_9CYAN</name>
<proteinExistence type="predicted"/>
<dbReference type="EMBL" id="JAALHA020000001">
    <property type="protein sequence ID" value="MDR9893366.1"/>
    <property type="molecule type" value="Genomic_DNA"/>
</dbReference>
<protein>
    <submittedName>
        <fullName evidence="1">Uncharacterized protein</fullName>
    </submittedName>
</protein>
<dbReference type="AlphaFoldDB" id="A0AAP5I232"/>
<keyword evidence="2" id="KW-1185">Reference proteome</keyword>
<organism evidence="1 2">
    <name type="scientific">Aetokthonos hydrillicola Thurmond2011</name>
    <dbReference type="NCBI Taxonomy" id="2712845"/>
    <lineage>
        <taxon>Bacteria</taxon>
        <taxon>Bacillati</taxon>
        <taxon>Cyanobacteriota</taxon>
        <taxon>Cyanophyceae</taxon>
        <taxon>Nostocales</taxon>
        <taxon>Hapalosiphonaceae</taxon>
        <taxon>Aetokthonos</taxon>
    </lineage>
</organism>
<reference evidence="2" key="1">
    <citation type="journal article" date="2021" name="Science">
        <title>Hunting the eagle killer: A cyanobacterial neurotoxin causes vacuolar myelinopathy.</title>
        <authorList>
            <person name="Breinlinger S."/>
            <person name="Phillips T.J."/>
            <person name="Haram B.N."/>
            <person name="Mares J."/>
            <person name="Martinez Yerena J.A."/>
            <person name="Hrouzek P."/>
            <person name="Sobotka R."/>
            <person name="Henderson W.M."/>
            <person name="Schmieder P."/>
            <person name="Williams S.M."/>
            <person name="Lauderdale J.D."/>
            <person name="Wilde H.D."/>
            <person name="Gerrin W."/>
            <person name="Kust A."/>
            <person name="Washington J.W."/>
            <person name="Wagner C."/>
            <person name="Geier B."/>
            <person name="Liebeke M."/>
            <person name="Enke H."/>
            <person name="Niedermeyer T.H.J."/>
            <person name="Wilde S.B."/>
        </authorList>
    </citation>
    <scope>NUCLEOTIDE SEQUENCE [LARGE SCALE GENOMIC DNA]</scope>
    <source>
        <strain evidence="2">Thurmond2011</strain>
    </source>
</reference>
<dbReference type="RefSeq" id="WP_208339514.1">
    <property type="nucleotide sequence ID" value="NZ_CAWQFN010000550.1"/>
</dbReference>
<accession>A0AAP5I232</accession>
<evidence type="ECO:0000313" key="2">
    <source>
        <dbReference type="Proteomes" id="UP000667802"/>
    </source>
</evidence>
<dbReference type="Proteomes" id="UP000667802">
    <property type="component" value="Unassembled WGS sequence"/>
</dbReference>
<gene>
    <name evidence="1" type="ORF">G7B40_002030</name>
</gene>
<evidence type="ECO:0000313" key="1">
    <source>
        <dbReference type="EMBL" id="MDR9893366.1"/>
    </source>
</evidence>
<comment type="caution">
    <text evidence="1">The sequence shown here is derived from an EMBL/GenBank/DDBJ whole genome shotgun (WGS) entry which is preliminary data.</text>
</comment>